<evidence type="ECO:0000256" key="2">
    <source>
        <dbReference type="ARBA" id="ARBA00022448"/>
    </source>
</evidence>
<proteinExistence type="predicted"/>
<dbReference type="Pfam" id="PF00005">
    <property type="entry name" value="ABC_tran"/>
    <property type="match status" value="1"/>
</dbReference>
<evidence type="ECO:0000256" key="3">
    <source>
        <dbReference type="ARBA" id="ARBA00022692"/>
    </source>
</evidence>
<evidence type="ECO:0000256" key="4">
    <source>
        <dbReference type="ARBA" id="ARBA00022989"/>
    </source>
</evidence>
<dbReference type="GO" id="GO:0016887">
    <property type="term" value="F:ATP hydrolysis activity"/>
    <property type="evidence" value="ECO:0007669"/>
    <property type="project" value="InterPro"/>
</dbReference>
<sequence length="125" mass="13114">MSAVFTKSNVAVTLFEDVAYELKRGTTILKGISGSVKPGEILAMLGPSGNGKITLLTALGGRLSGSRRLSSHITCNGRQFSSSAKRAIGFVTQDDVLQPCLTVGVTIRLHGPITPPVHPVLGRES</sequence>
<keyword evidence="2" id="KW-0813">Transport</keyword>
<name>A0A5A7Q9I7_STRAF</name>
<evidence type="ECO:0000256" key="1">
    <source>
        <dbReference type="ARBA" id="ARBA00004141"/>
    </source>
</evidence>
<dbReference type="InterPro" id="IPR003439">
    <property type="entry name" value="ABC_transporter-like_ATP-bd"/>
</dbReference>
<keyword evidence="8" id="KW-1185">Reference proteome</keyword>
<keyword evidence="3" id="KW-0812">Transmembrane</keyword>
<dbReference type="SUPFAM" id="SSF52540">
    <property type="entry name" value="P-loop containing nucleoside triphosphate hydrolases"/>
    <property type="match status" value="1"/>
</dbReference>
<dbReference type="InterPro" id="IPR027417">
    <property type="entry name" value="P-loop_NTPase"/>
</dbReference>
<comment type="subcellular location">
    <subcellularLocation>
        <location evidence="1">Membrane</location>
        <topology evidence="1">Multi-pass membrane protein</topology>
    </subcellularLocation>
</comment>
<dbReference type="PANTHER" id="PTHR48041">
    <property type="entry name" value="ABC TRANSPORTER G FAMILY MEMBER 28"/>
    <property type="match status" value="1"/>
</dbReference>
<reference evidence="8" key="1">
    <citation type="journal article" date="2019" name="Curr. Biol.">
        <title>Genome Sequence of Striga asiatica Provides Insight into the Evolution of Plant Parasitism.</title>
        <authorList>
            <person name="Yoshida S."/>
            <person name="Kim S."/>
            <person name="Wafula E.K."/>
            <person name="Tanskanen J."/>
            <person name="Kim Y.M."/>
            <person name="Honaas L."/>
            <person name="Yang Z."/>
            <person name="Spallek T."/>
            <person name="Conn C.E."/>
            <person name="Ichihashi Y."/>
            <person name="Cheong K."/>
            <person name="Cui S."/>
            <person name="Der J.P."/>
            <person name="Gundlach H."/>
            <person name="Jiao Y."/>
            <person name="Hori C."/>
            <person name="Ishida J.K."/>
            <person name="Kasahara H."/>
            <person name="Kiba T."/>
            <person name="Kim M.S."/>
            <person name="Koo N."/>
            <person name="Laohavisit A."/>
            <person name="Lee Y.H."/>
            <person name="Lumba S."/>
            <person name="McCourt P."/>
            <person name="Mortimer J.C."/>
            <person name="Mutuku J.M."/>
            <person name="Nomura T."/>
            <person name="Sasaki-Sekimoto Y."/>
            <person name="Seto Y."/>
            <person name="Wang Y."/>
            <person name="Wakatake T."/>
            <person name="Sakakibara H."/>
            <person name="Demura T."/>
            <person name="Yamaguchi S."/>
            <person name="Yoneyama K."/>
            <person name="Manabe R.I."/>
            <person name="Nelson D.C."/>
            <person name="Schulman A.H."/>
            <person name="Timko M.P."/>
            <person name="dePamphilis C.W."/>
            <person name="Choi D."/>
            <person name="Shirasu K."/>
        </authorList>
    </citation>
    <scope>NUCLEOTIDE SEQUENCE [LARGE SCALE GENOMIC DNA]</scope>
    <source>
        <strain evidence="8">cv. UVA1</strain>
    </source>
</reference>
<dbReference type="PANTHER" id="PTHR48041:SF22">
    <property type="entry name" value="ABC TRANSPORTER G FAMILY MEMBER 9"/>
    <property type="match status" value="1"/>
</dbReference>
<dbReference type="AlphaFoldDB" id="A0A5A7Q9I7"/>
<dbReference type="GO" id="GO:0005886">
    <property type="term" value="C:plasma membrane"/>
    <property type="evidence" value="ECO:0007669"/>
    <property type="project" value="TreeGrafter"/>
</dbReference>
<keyword evidence="5" id="KW-0472">Membrane</keyword>
<evidence type="ECO:0000313" key="8">
    <source>
        <dbReference type="Proteomes" id="UP000325081"/>
    </source>
</evidence>
<dbReference type="GO" id="GO:0042626">
    <property type="term" value="F:ATPase-coupled transmembrane transporter activity"/>
    <property type="evidence" value="ECO:0007669"/>
    <property type="project" value="TreeGrafter"/>
</dbReference>
<evidence type="ECO:0000259" key="6">
    <source>
        <dbReference type="Pfam" id="PF00005"/>
    </source>
</evidence>
<dbReference type="InterPro" id="IPR050352">
    <property type="entry name" value="ABCG_transporters"/>
</dbReference>
<dbReference type="OrthoDB" id="1695405at2759"/>
<dbReference type="EMBL" id="BKCP01006172">
    <property type="protein sequence ID" value="GER41618.1"/>
    <property type="molecule type" value="Genomic_DNA"/>
</dbReference>
<gene>
    <name evidence="7" type="ORF">STAS_18350</name>
</gene>
<evidence type="ECO:0000313" key="7">
    <source>
        <dbReference type="EMBL" id="GER41618.1"/>
    </source>
</evidence>
<keyword evidence="4" id="KW-1133">Transmembrane helix</keyword>
<dbReference type="GO" id="GO:0005524">
    <property type="term" value="F:ATP binding"/>
    <property type="evidence" value="ECO:0007669"/>
    <property type="project" value="InterPro"/>
</dbReference>
<feature type="domain" description="ABC transporter" evidence="6">
    <location>
        <begin position="29"/>
        <end position="103"/>
    </location>
</feature>
<protein>
    <submittedName>
        <fullName evidence="7">ABC transporter family protein</fullName>
    </submittedName>
</protein>
<dbReference type="Proteomes" id="UP000325081">
    <property type="component" value="Unassembled WGS sequence"/>
</dbReference>
<comment type="caution">
    <text evidence="7">The sequence shown here is derived from an EMBL/GenBank/DDBJ whole genome shotgun (WGS) entry which is preliminary data.</text>
</comment>
<dbReference type="Gene3D" id="3.40.50.300">
    <property type="entry name" value="P-loop containing nucleotide triphosphate hydrolases"/>
    <property type="match status" value="1"/>
</dbReference>
<accession>A0A5A7Q9I7</accession>
<evidence type="ECO:0000256" key="5">
    <source>
        <dbReference type="ARBA" id="ARBA00023136"/>
    </source>
</evidence>
<organism evidence="7 8">
    <name type="scientific">Striga asiatica</name>
    <name type="common">Asiatic witchweed</name>
    <name type="synonym">Buchnera asiatica</name>
    <dbReference type="NCBI Taxonomy" id="4170"/>
    <lineage>
        <taxon>Eukaryota</taxon>
        <taxon>Viridiplantae</taxon>
        <taxon>Streptophyta</taxon>
        <taxon>Embryophyta</taxon>
        <taxon>Tracheophyta</taxon>
        <taxon>Spermatophyta</taxon>
        <taxon>Magnoliopsida</taxon>
        <taxon>eudicotyledons</taxon>
        <taxon>Gunneridae</taxon>
        <taxon>Pentapetalae</taxon>
        <taxon>asterids</taxon>
        <taxon>lamiids</taxon>
        <taxon>Lamiales</taxon>
        <taxon>Orobanchaceae</taxon>
        <taxon>Buchnereae</taxon>
        <taxon>Striga</taxon>
    </lineage>
</organism>